<keyword evidence="6 11" id="KW-0798">TonB box</keyword>
<dbReference type="InterPro" id="IPR039426">
    <property type="entry name" value="TonB-dep_rcpt-like"/>
</dbReference>
<dbReference type="Pfam" id="PF00593">
    <property type="entry name" value="TonB_dep_Rec_b-barrel"/>
    <property type="match status" value="1"/>
</dbReference>
<dbReference type="InterPro" id="IPR036942">
    <property type="entry name" value="Beta-barrel_TonB_sf"/>
</dbReference>
<dbReference type="EMBL" id="SHKP01000007">
    <property type="protein sequence ID" value="RZT95014.1"/>
    <property type="molecule type" value="Genomic_DNA"/>
</dbReference>
<keyword evidence="15" id="KW-1185">Reference proteome</keyword>
<dbReference type="CDD" id="cd01347">
    <property type="entry name" value="ligand_gated_channel"/>
    <property type="match status" value="1"/>
</dbReference>
<protein>
    <submittedName>
        <fullName evidence="14">Iron complex outermembrane receptor protein</fullName>
    </submittedName>
</protein>
<dbReference type="GO" id="GO:0009279">
    <property type="term" value="C:cell outer membrane"/>
    <property type="evidence" value="ECO:0007669"/>
    <property type="project" value="UniProtKB-SubCell"/>
</dbReference>
<name>A0A4Q7VG92_9BURK</name>
<gene>
    <name evidence="14" type="ORF">EV670_2761</name>
</gene>
<dbReference type="RefSeq" id="WP_130433078.1">
    <property type="nucleotide sequence ID" value="NZ_SHKP01000007.1"/>
</dbReference>
<dbReference type="PROSITE" id="PS52016">
    <property type="entry name" value="TONB_DEPENDENT_REC_3"/>
    <property type="match status" value="1"/>
</dbReference>
<keyword evidence="7 10" id="KW-0472">Membrane</keyword>
<keyword evidence="5 10" id="KW-0812">Transmembrane</keyword>
<keyword evidence="3 10" id="KW-0813">Transport</keyword>
<evidence type="ECO:0000256" key="11">
    <source>
        <dbReference type="RuleBase" id="RU003357"/>
    </source>
</evidence>
<evidence type="ECO:0000256" key="5">
    <source>
        <dbReference type="ARBA" id="ARBA00022692"/>
    </source>
</evidence>
<sequence length="877" mass="92976">MRPHPLALALLATGAIAQEPVQFERVEVVGSRLPRIDAETALPVQIIRREQIERSGAQNAEELLQRIVANAGGHPEALGLGEADTPGLSSASLRGLGTGETLVLLNGRRLANYAFTSISGPGVDLHVIPLAAIERVEVLKDGASALYGSDAIGGVINFVTRKDFSGAELGLSARAPEAGGAERGRATLAFGRGDLGADGYNAFAIVDLQRTRGLAAIDRPFASTGNRPELGLVQLSGNSWPANIRQFTPGGGQTLVNPAAPGCTSLTVPFDSDGNGVADTCGFDFVKTLNLVAPSRQANLLASASVALGSGAELYTELLWSDSEVRFVSSPSSAIANLSGTGSRFFLPASSPYYPTELGLQGNLPLAYRTLPLGSRTNEVDSENLRALVGARGRRGGWDFDGALSFKQSRAQEHYASGFVDAGRLSAALATGLVNPFGASGPEGDALLAGTELTGLAREARGRSVEADLRASGELLALPGGMLALATGVEARRETLTDRRPVITDEVAGSGGPSGEKSGSRNVQALYAELLAPVLTGLELQAAARLDHYSDFGSNFSPKLALRWQPAAWGLLRASAGRGFRAPSLPELYTEQTSSLNDYFFAEPPVTDPVRCPVTGQPADCQPEWRVVGGGNPALQPQRSTQTNLGIVLEPSPGWQASLDIWSIRISDIIGTLTEEDVIYNIPGYEGSNVVRGPVDPAFPALPGPIEQVLLINQNLGTWRVEGTDLHLASAPVSTPLGRASAQFDGSYVRRARQEIVAGQVIDLIGRVVPRWQHVLSMGLDLGAWKGTLSQRYRRGYRDERPLPDGSTRRVSSYVNWDAQLGYAPTPALTLTLGVQNLLDRDPPFTNSGANFQLGYDPLYASPLGRTWTLGVKYAWR</sequence>
<evidence type="ECO:0000256" key="2">
    <source>
        <dbReference type="ARBA" id="ARBA00009810"/>
    </source>
</evidence>
<evidence type="ECO:0000313" key="15">
    <source>
        <dbReference type="Proteomes" id="UP000293671"/>
    </source>
</evidence>
<evidence type="ECO:0000256" key="7">
    <source>
        <dbReference type="ARBA" id="ARBA00023136"/>
    </source>
</evidence>
<evidence type="ECO:0000256" key="1">
    <source>
        <dbReference type="ARBA" id="ARBA00004571"/>
    </source>
</evidence>
<dbReference type="InterPro" id="IPR000531">
    <property type="entry name" value="Beta-barrel_TonB"/>
</dbReference>
<evidence type="ECO:0000256" key="10">
    <source>
        <dbReference type="PROSITE-ProRule" id="PRU01360"/>
    </source>
</evidence>
<evidence type="ECO:0000256" key="6">
    <source>
        <dbReference type="ARBA" id="ARBA00023077"/>
    </source>
</evidence>
<evidence type="ECO:0000259" key="12">
    <source>
        <dbReference type="Pfam" id="PF00593"/>
    </source>
</evidence>
<dbReference type="PANTHER" id="PTHR47234">
    <property type="match status" value="1"/>
</dbReference>
<dbReference type="OrthoDB" id="8530571at2"/>
<evidence type="ECO:0000256" key="3">
    <source>
        <dbReference type="ARBA" id="ARBA00022448"/>
    </source>
</evidence>
<comment type="subcellular location">
    <subcellularLocation>
        <location evidence="1 10">Cell outer membrane</location>
        <topology evidence="1 10">Multi-pass membrane protein</topology>
    </subcellularLocation>
</comment>
<dbReference type="PANTHER" id="PTHR47234:SF2">
    <property type="entry name" value="TONB-DEPENDENT RECEPTOR"/>
    <property type="match status" value="1"/>
</dbReference>
<dbReference type="Pfam" id="PF07715">
    <property type="entry name" value="Plug"/>
    <property type="match status" value="1"/>
</dbReference>
<dbReference type="Gene3D" id="2.170.130.10">
    <property type="entry name" value="TonB-dependent receptor, plug domain"/>
    <property type="match status" value="1"/>
</dbReference>
<proteinExistence type="inferred from homology"/>
<evidence type="ECO:0000256" key="4">
    <source>
        <dbReference type="ARBA" id="ARBA00022452"/>
    </source>
</evidence>
<evidence type="ECO:0000259" key="13">
    <source>
        <dbReference type="Pfam" id="PF07715"/>
    </source>
</evidence>
<accession>A0A4Q7VG92</accession>
<dbReference type="InterPro" id="IPR012910">
    <property type="entry name" value="Plug_dom"/>
</dbReference>
<feature type="domain" description="TonB-dependent receptor-like beta-barrel" evidence="12">
    <location>
        <begin position="350"/>
        <end position="838"/>
    </location>
</feature>
<reference evidence="14 15" key="1">
    <citation type="submission" date="2019-02" db="EMBL/GenBank/DDBJ databases">
        <title>Genomic Encyclopedia of Type Strains, Phase IV (KMG-IV): sequencing the most valuable type-strain genomes for metagenomic binning, comparative biology and taxonomic classification.</title>
        <authorList>
            <person name="Goeker M."/>
        </authorList>
    </citation>
    <scope>NUCLEOTIDE SEQUENCE [LARGE SCALE GENOMIC DNA]</scope>
    <source>
        <strain evidence="14 15">DSM 19570</strain>
    </source>
</reference>
<dbReference type="Proteomes" id="UP000293671">
    <property type="component" value="Unassembled WGS sequence"/>
</dbReference>
<dbReference type="AlphaFoldDB" id="A0A4Q7VG92"/>
<evidence type="ECO:0000256" key="8">
    <source>
        <dbReference type="ARBA" id="ARBA00023170"/>
    </source>
</evidence>
<evidence type="ECO:0000256" key="9">
    <source>
        <dbReference type="ARBA" id="ARBA00023237"/>
    </source>
</evidence>
<dbReference type="SUPFAM" id="SSF56935">
    <property type="entry name" value="Porins"/>
    <property type="match status" value="1"/>
</dbReference>
<comment type="caution">
    <text evidence="14">The sequence shown here is derived from an EMBL/GenBank/DDBJ whole genome shotgun (WGS) entry which is preliminary data.</text>
</comment>
<comment type="similarity">
    <text evidence="2 10 11">Belongs to the TonB-dependent receptor family.</text>
</comment>
<feature type="domain" description="TonB-dependent receptor plug" evidence="13">
    <location>
        <begin position="39"/>
        <end position="155"/>
    </location>
</feature>
<dbReference type="InterPro" id="IPR037066">
    <property type="entry name" value="Plug_dom_sf"/>
</dbReference>
<keyword evidence="8 14" id="KW-0675">Receptor</keyword>
<dbReference type="Gene3D" id="2.40.170.20">
    <property type="entry name" value="TonB-dependent receptor, beta-barrel domain"/>
    <property type="match status" value="1"/>
</dbReference>
<keyword evidence="4 10" id="KW-1134">Transmembrane beta strand</keyword>
<evidence type="ECO:0000313" key="14">
    <source>
        <dbReference type="EMBL" id="RZT95014.1"/>
    </source>
</evidence>
<keyword evidence="9 10" id="KW-0998">Cell outer membrane</keyword>
<organism evidence="14 15">
    <name type="scientific">Rivibacter subsaxonicus</name>
    <dbReference type="NCBI Taxonomy" id="457575"/>
    <lineage>
        <taxon>Bacteria</taxon>
        <taxon>Pseudomonadati</taxon>
        <taxon>Pseudomonadota</taxon>
        <taxon>Betaproteobacteria</taxon>
        <taxon>Burkholderiales</taxon>
        <taxon>Rivibacter</taxon>
    </lineage>
</organism>